<dbReference type="AlphaFoldDB" id="A0AAE1KAI4"/>
<proteinExistence type="predicted"/>
<feature type="region of interest" description="Disordered" evidence="1">
    <location>
        <begin position="1"/>
        <end position="26"/>
    </location>
</feature>
<dbReference type="EMBL" id="JAWXYG010000007">
    <property type="protein sequence ID" value="KAK4268445.1"/>
    <property type="molecule type" value="Genomic_DNA"/>
</dbReference>
<reference evidence="2" key="1">
    <citation type="submission" date="2023-10" db="EMBL/GenBank/DDBJ databases">
        <title>Chromosome-level genome of the transformable northern wattle, Acacia crassicarpa.</title>
        <authorList>
            <person name="Massaro I."/>
            <person name="Sinha N.R."/>
            <person name="Poethig S."/>
            <person name="Leichty A.R."/>
        </authorList>
    </citation>
    <scope>NUCLEOTIDE SEQUENCE</scope>
    <source>
        <strain evidence="2">Acra3RX</strain>
        <tissue evidence="2">Leaf</tissue>
    </source>
</reference>
<feature type="compositionally biased region" description="Polar residues" evidence="1">
    <location>
        <begin position="1"/>
        <end position="10"/>
    </location>
</feature>
<dbReference type="PANTHER" id="PTHR34945">
    <property type="entry name" value="2-OXOGLUTARATE (2OG) AND FE(II)-DEPENDENT OXYGENASE SUPERFAMILY PROTEIN"/>
    <property type="match status" value="1"/>
</dbReference>
<protein>
    <recommendedName>
        <fullName evidence="4">Non-haem dioxygenase N-terminal domain-containing protein</fullName>
    </recommendedName>
</protein>
<evidence type="ECO:0008006" key="4">
    <source>
        <dbReference type="Google" id="ProtNLM"/>
    </source>
</evidence>
<accession>A0AAE1KAI4</accession>
<evidence type="ECO:0000256" key="1">
    <source>
        <dbReference type="SAM" id="MobiDB-lite"/>
    </source>
</evidence>
<evidence type="ECO:0000313" key="2">
    <source>
        <dbReference type="EMBL" id="KAK4268445.1"/>
    </source>
</evidence>
<dbReference type="Gene3D" id="2.60.120.330">
    <property type="entry name" value="B-lactam Antibiotic, Isopenicillin N Synthase, Chain"/>
    <property type="match status" value="1"/>
</dbReference>
<organism evidence="2 3">
    <name type="scientific">Acacia crassicarpa</name>
    <name type="common">northern wattle</name>
    <dbReference type="NCBI Taxonomy" id="499986"/>
    <lineage>
        <taxon>Eukaryota</taxon>
        <taxon>Viridiplantae</taxon>
        <taxon>Streptophyta</taxon>
        <taxon>Embryophyta</taxon>
        <taxon>Tracheophyta</taxon>
        <taxon>Spermatophyta</taxon>
        <taxon>Magnoliopsida</taxon>
        <taxon>eudicotyledons</taxon>
        <taxon>Gunneridae</taxon>
        <taxon>Pentapetalae</taxon>
        <taxon>rosids</taxon>
        <taxon>fabids</taxon>
        <taxon>Fabales</taxon>
        <taxon>Fabaceae</taxon>
        <taxon>Caesalpinioideae</taxon>
        <taxon>mimosoid clade</taxon>
        <taxon>Acacieae</taxon>
        <taxon>Acacia</taxon>
    </lineage>
</organism>
<comment type="caution">
    <text evidence="2">The sequence shown here is derived from an EMBL/GenBank/DDBJ whole genome shotgun (WGS) entry which is preliminary data.</text>
</comment>
<keyword evidence="3" id="KW-1185">Reference proteome</keyword>
<dbReference type="InterPro" id="IPR027443">
    <property type="entry name" value="IPNS-like_sf"/>
</dbReference>
<dbReference type="Proteomes" id="UP001293593">
    <property type="component" value="Unassembled WGS sequence"/>
</dbReference>
<sequence length="334" mass="37819">MPLLRCSSQLPAPPPSPVPTAKGSRNAANEPLRHFLDSATQGLPELTLPDAHMPAAMRNPALPSVIDYQKLKQGTMDTVLRRSAKAFGAFGICGHGISGQDLILMANEARHLFEDSDAQNHNDKRHRQKDTIPCVQSRKGTLEFTAPKFLDDHKHRKFWIQMGNAAGKLEGIVEQVIMALSEEELKGMKMEDMESVIWVCRYPQDDNESDENDTLWDHALRFYLPMEHCIFYVQSQRGPLSFDAAPHTIVVTLGKQLEEWSEGRLKCVHGEMIFMPSRMEQCDASFSIEIKCSSSNLKYKSHPHHKSGPLITLLDQLLFLLCLSFLYQFSHFIF</sequence>
<dbReference type="SUPFAM" id="SSF51197">
    <property type="entry name" value="Clavaminate synthase-like"/>
    <property type="match status" value="1"/>
</dbReference>
<gene>
    <name evidence="2" type="ORF">QN277_025102</name>
</gene>
<evidence type="ECO:0000313" key="3">
    <source>
        <dbReference type="Proteomes" id="UP001293593"/>
    </source>
</evidence>
<dbReference type="PANTHER" id="PTHR34945:SF4">
    <property type="entry name" value="2-OXOGLUTARATE (2OG) AND FE(II)-DEPENDENT OXYGENASE SUPERFAMILY PROTEIN"/>
    <property type="match status" value="1"/>
</dbReference>
<name>A0AAE1KAI4_9FABA</name>